<name>A0ABU0W5M9_9GAMM</name>
<organism evidence="1 2">
    <name type="scientific">Natronospira bacteriovora</name>
    <dbReference type="NCBI Taxonomy" id="3069753"/>
    <lineage>
        <taxon>Bacteria</taxon>
        <taxon>Pseudomonadati</taxon>
        <taxon>Pseudomonadota</taxon>
        <taxon>Gammaproteobacteria</taxon>
        <taxon>Natronospirales</taxon>
        <taxon>Natronospiraceae</taxon>
        <taxon>Natronospira</taxon>
    </lineage>
</organism>
<evidence type="ECO:0000313" key="1">
    <source>
        <dbReference type="EMBL" id="MDQ2069301.1"/>
    </source>
</evidence>
<dbReference type="Proteomes" id="UP001239019">
    <property type="component" value="Unassembled WGS sequence"/>
</dbReference>
<evidence type="ECO:0000313" key="2">
    <source>
        <dbReference type="Proteomes" id="UP001239019"/>
    </source>
</evidence>
<dbReference type="EMBL" id="JAVDDT010000002">
    <property type="protein sequence ID" value="MDQ2069301.1"/>
    <property type="molecule type" value="Genomic_DNA"/>
</dbReference>
<keyword evidence="2" id="KW-1185">Reference proteome</keyword>
<reference evidence="1 2" key="1">
    <citation type="submission" date="2023-08" db="EMBL/GenBank/DDBJ databases">
        <title>Whole-genome sequencing of halo(alkali)philic microorganisms from hypersaline lakes.</title>
        <authorList>
            <person name="Sorokin D.Y."/>
            <person name="Abbas B."/>
            <person name="Merkel A.Y."/>
        </authorList>
    </citation>
    <scope>NUCLEOTIDE SEQUENCE [LARGE SCALE GENOMIC DNA]</scope>
    <source>
        <strain evidence="1 2">AB-CW4</strain>
    </source>
</reference>
<proteinExistence type="predicted"/>
<dbReference type="RefSeq" id="WP_306727785.1">
    <property type="nucleotide sequence ID" value="NZ_JAVDDT010000002.1"/>
</dbReference>
<gene>
    <name evidence="1" type="ORF">RBH19_05410</name>
</gene>
<protein>
    <submittedName>
        <fullName evidence="1">Uncharacterized protein</fullName>
    </submittedName>
</protein>
<accession>A0ABU0W5M9</accession>
<comment type="caution">
    <text evidence="1">The sequence shown here is derived from an EMBL/GenBank/DDBJ whole genome shotgun (WGS) entry which is preliminary data.</text>
</comment>
<sequence length="194" mass="22175">MSQFRFDIDDQVVTLTGDWAWQGMLPPSPAVIIDRELRADGPWYSVQIVDGIELRTFWMREDLLRDAGKKQKDEGMRRDDGYYQLEPKDRVKTILDFIESARTESGPVPRIALWEALATLFGELQERNLVSDDKTILFKLGRNHIIGCMKEICHPDQTVVESRVDSALSTLHEMVKHEVIDAPGALAYFETPSP</sequence>